<comment type="similarity">
    <text evidence="1">Belongs to the peptidase C40 family.</text>
</comment>
<keyword evidence="9" id="KW-1185">Reference proteome</keyword>
<comment type="caution">
    <text evidence="8">The sequence shown here is derived from an EMBL/GenBank/DDBJ whole genome shotgun (WGS) entry which is preliminary data.</text>
</comment>
<dbReference type="PANTHER" id="PTHR47360">
    <property type="entry name" value="MUREIN DD-ENDOPEPTIDASE MEPS/MUREIN LD-CARBOXYPEPTIDASE"/>
    <property type="match status" value="1"/>
</dbReference>
<keyword evidence="4" id="KW-0378">Hydrolase</keyword>
<dbReference type="Proteomes" id="UP001629260">
    <property type="component" value="Unassembled WGS sequence"/>
</dbReference>
<dbReference type="InterPro" id="IPR052062">
    <property type="entry name" value="Murein_DD/LD_carboxypeptidase"/>
</dbReference>
<evidence type="ECO:0000256" key="6">
    <source>
        <dbReference type="SAM" id="SignalP"/>
    </source>
</evidence>
<evidence type="ECO:0000256" key="4">
    <source>
        <dbReference type="ARBA" id="ARBA00022801"/>
    </source>
</evidence>
<evidence type="ECO:0000256" key="2">
    <source>
        <dbReference type="ARBA" id="ARBA00022670"/>
    </source>
</evidence>
<dbReference type="SUPFAM" id="SSF54001">
    <property type="entry name" value="Cysteine proteinases"/>
    <property type="match status" value="1"/>
</dbReference>
<feature type="chain" id="PRO_5046324333" evidence="6">
    <location>
        <begin position="28"/>
        <end position="168"/>
    </location>
</feature>
<dbReference type="EMBL" id="JBELQA010000005">
    <property type="protein sequence ID" value="MFL9831291.1"/>
    <property type="molecule type" value="Genomic_DNA"/>
</dbReference>
<evidence type="ECO:0000256" key="1">
    <source>
        <dbReference type="ARBA" id="ARBA00007074"/>
    </source>
</evidence>
<reference evidence="8 9" key="1">
    <citation type="submission" date="2024-06" db="EMBL/GenBank/DDBJ databases">
        <authorList>
            <person name="Kaempfer P."/>
            <person name="Viver T."/>
        </authorList>
    </citation>
    <scope>NUCLEOTIDE SEQUENCE [LARGE SCALE GENOMIC DNA]</scope>
    <source>
        <strain evidence="8 9">ST-87</strain>
    </source>
</reference>
<dbReference type="RefSeq" id="WP_408081764.1">
    <property type="nucleotide sequence ID" value="NZ_JBELQA010000005.1"/>
</dbReference>
<gene>
    <name evidence="8" type="ORF">ABS764_10580</name>
</gene>
<evidence type="ECO:0000313" key="8">
    <source>
        <dbReference type="EMBL" id="MFL9831291.1"/>
    </source>
</evidence>
<dbReference type="InterPro" id="IPR000064">
    <property type="entry name" value="NLP_P60_dom"/>
</dbReference>
<keyword evidence="2" id="KW-0645">Protease</keyword>
<dbReference type="InterPro" id="IPR038765">
    <property type="entry name" value="Papain-like_cys_pep_sf"/>
</dbReference>
<feature type="signal peptide" evidence="6">
    <location>
        <begin position="1"/>
        <end position="27"/>
    </location>
</feature>
<evidence type="ECO:0000256" key="3">
    <source>
        <dbReference type="ARBA" id="ARBA00022729"/>
    </source>
</evidence>
<dbReference type="Gene3D" id="3.90.1720.10">
    <property type="entry name" value="endopeptidase domain like (from Nostoc punctiforme)"/>
    <property type="match status" value="1"/>
</dbReference>
<name>A0ABW8XTS4_9FLAO</name>
<keyword evidence="3 6" id="KW-0732">Signal</keyword>
<organism evidence="8 9">
    <name type="scientific">Flavobacterium plantiphilum</name>
    <dbReference type="NCBI Taxonomy" id="3163297"/>
    <lineage>
        <taxon>Bacteria</taxon>
        <taxon>Pseudomonadati</taxon>
        <taxon>Bacteroidota</taxon>
        <taxon>Flavobacteriia</taxon>
        <taxon>Flavobacteriales</taxon>
        <taxon>Flavobacteriaceae</taxon>
        <taxon>Flavobacterium</taxon>
    </lineage>
</organism>
<accession>A0ABW8XTS4</accession>
<dbReference type="PROSITE" id="PS51935">
    <property type="entry name" value="NLPC_P60"/>
    <property type="match status" value="1"/>
</dbReference>
<protein>
    <submittedName>
        <fullName evidence="8">C40 family peptidase</fullName>
    </submittedName>
</protein>
<evidence type="ECO:0000313" key="9">
    <source>
        <dbReference type="Proteomes" id="UP001629260"/>
    </source>
</evidence>
<feature type="domain" description="NlpC/P60" evidence="7">
    <location>
        <begin position="39"/>
        <end position="167"/>
    </location>
</feature>
<dbReference type="Pfam" id="PF00877">
    <property type="entry name" value="NLPC_P60"/>
    <property type="match status" value="1"/>
</dbReference>
<evidence type="ECO:0000256" key="5">
    <source>
        <dbReference type="ARBA" id="ARBA00022807"/>
    </source>
</evidence>
<sequence length="168" mass="18543">MHSKSLLKPLLYFILLPIIFTSCKSTAVATGKKEKNNSLHLADKIIKTASENLGAPYKYAGTTKSGFDCSGLVFSTFNQYDIKLPRSSAEQSKVGIDLGKNLSKAQKGDLIFFKTNGRSKINHVGIITETKDDEVQFIHSSTSRGVIISSTKEAYYDKTFTQLSRILP</sequence>
<keyword evidence="5" id="KW-0788">Thiol protease</keyword>
<dbReference type="PROSITE" id="PS51257">
    <property type="entry name" value="PROKAR_LIPOPROTEIN"/>
    <property type="match status" value="1"/>
</dbReference>
<proteinExistence type="inferred from homology"/>
<evidence type="ECO:0000259" key="7">
    <source>
        <dbReference type="PROSITE" id="PS51935"/>
    </source>
</evidence>
<dbReference type="PANTHER" id="PTHR47360:SF1">
    <property type="entry name" value="ENDOPEPTIDASE NLPC-RELATED"/>
    <property type="match status" value="1"/>
</dbReference>